<reference evidence="2 3" key="1">
    <citation type="submission" date="2017-02" db="EMBL/GenBank/DDBJ databases">
        <authorList>
            <person name="Peterson S.W."/>
        </authorList>
    </citation>
    <scope>NUCLEOTIDE SEQUENCE [LARGE SCALE GENOMIC DNA]</scope>
    <source>
        <strain evidence="2 3">USBA 369</strain>
    </source>
</reference>
<sequence length="177" mass="18885">MTVGDLSAAFDGRVFGAFFILFGGFNLIPLPPGASLLSGLPLILISLQLALGRQSLWLPDRLRDTVVSRDILHRLSTRIGPPLRRVERLARPRLWPSSSEGFVAMAIGWLALVLAILVAIPMPFTNMFPGIAIALLGVALTARDGIWLAAALVVAAGSVVFLAGFYGAALMALLHFL</sequence>
<dbReference type="PANTHER" id="PTHR41795:SF1">
    <property type="entry name" value="EXOPOLYSACCHARIDE SYNTHESIS PROTEIN"/>
    <property type="match status" value="1"/>
</dbReference>
<evidence type="ECO:0000256" key="1">
    <source>
        <dbReference type="SAM" id="Phobius"/>
    </source>
</evidence>
<dbReference type="Proteomes" id="UP000190135">
    <property type="component" value="Unassembled WGS sequence"/>
</dbReference>
<gene>
    <name evidence="2" type="ORF">SAMN05428963_101125</name>
</gene>
<feature type="transmembrane region" description="Helical" evidence="1">
    <location>
        <begin position="149"/>
        <end position="174"/>
    </location>
</feature>
<name>A0A1T4LA28_9HYPH</name>
<dbReference type="PIRSF" id="PIRSF033239">
    <property type="entry name" value="ExoD"/>
    <property type="match status" value="1"/>
</dbReference>
<organism evidence="2 3">
    <name type="scientific">Consotaella salsifontis</name>
    <dbReference type="NCBI Taxonomy" id="1365950"/>
    <lineage>
        <taxon>Bacteria</taxon>
        <taxon>Pseudomonadati</taxon>
        <taxon>Pseudomonadota</taxon>
        <taxon>Alphaproteobacteria</taxon>
        <taxon>Hyphomicrobiales</taxon>
        <taxon>Aurantimonadaceae</taxon>
        <taxon>Consotaella</taxon>
    </lineage>
</organism>
<keyword evidence="1" id="KW-0812">Transmembrane</keyword>
<dbReference type="AlphaFoldDB" id="A0A1T4LA28"/>
<feature type="transmembrane region" description="Helical" evidence="1">
    <location>
        <begin position="12"/>
        <end position="28"/>
    </location>
</feature>
<evidence type="ECO:0000313" key="3">
    <source>
        <dbReference type="Proteomes" id="UP000190135"/>
    </source>
</evidence>
<dbReference type="Pfam" id="PF06055">
    <property type="entry name" value="ExoD"/>
    <property type="match status" value="1"/>
</dbReference>
<keyword evidence="3" id="KW-1185">Reference proteome</keyword>
<feature type="transmembrane region" description="Helical" evidence="1">
    <location>
        <begin position="101"/>
        <end position="120"/>
    </location>
</feature>
<proteinExistence type="predicted"/>
<accession>A0A1T4LA28</accession>
<dbReference type="PANTHER" id="PTHR41795">
    <property type="entry name" value="EXOPOLYSACCHARIDE SYNTHESIS PROTEIN"/>
    <property type="match status" value="1"/>
</dbReference>
<keyword evidence="1" id="KW-0472">Membrane</keyword>
<evidence type="ECO:0000313" key="2">
    <source>
        <dbReference type="EMBL" id="SJZ51431.1"/>
    </source>
</evidence>
<dbReference type="InterPro" id="IPR010331">
    <property type="entry name" value="ExoD"/>
</dbReference>
<protein>
    <submittedName>
        <fullName evidence="2">Uncharacterized conserved protein</fullName>
    </submittedName>
</protein>
<dbReference type="EMBL" id="FUXL01000001">
    <property type="protein sequence ID" value="SJZ51431.1"/>
    <property type="molecule type" value="Genomic_DNA"/>
</dbReference>
<keyword evidence="1" id="KW-1133">Transmembrane helix</keyword>